<evidence type="ECO:0000313" key="2">
    <source>
        <dbReference type="Proteomes" id="UP001202827"/>
    </source>
</evidence>
<organism evidence="1 2">
    <name type="scientific">Neorhizobium turbinariae</name>
    <dbReference type="NCBI Taxonomy" id="2937795"/>
    <lineage>
        <taxon>Bacteria</taxon>
        <taxon>Pseudomonadati</taxon>
        <taxon>Pseudomonadota</taxon>
        <taxon>Alphaproteobacteria</taxon>
        <taxon>Hyphomicrobiales</taxon>
        <taxon>Rhizobiaceae</taxon>
        <taxon>Rhizobium/Agrobacterium group</taxon>
        <taxon>Neorhizobium</taxon>
    </lineage>
</organism>
<protein>
    <submittedName>
        <fullName evidence="1">Head-tail adaptor protein</fullName>
    </submittedName>
</protein>
<keyword evidence="2" id="KW-1185">Reference proteome</keyword>
<name>A0ABT0IRP6_9HYPH</name>
<proteinExistence type="predicted"/>
<dbReference type="EMBL" id="JALPRY010000012">
    <property type="protein sequence ID" value="MCK8780557.1"/>
    <property type="molecule type" value="Genomic_DNA"/>
</dbReference>
<dbReference type="Gene3D" id="2.40.10.270">
    <property type="entry name" value="Bacteriophage SPP1 head-tail adaptor protein"/>
    <property type="match status" value="1"/>
</dbReference>
<dbReference type="RefSeq" id="WP_248683167.1">
    <property type="nucleotide sequence ID" value="NZ_JALPRY010000012.1"/>
</dbReference>
<dbReference type="Proteomes" id="UP001202827">
    <property type="component" value="Unassembled WGS sequence"/>
</dbReference>
<reference evidence="1 2" key="1">
    <citation type="submission" date="2022-04" db="EMBL/GenBank/DDBJ databases">
        <title>Rhizobium coralii sp. nov., isolated from coral Turbinaria peltata.</title>
        <authorList>
            <person name="Sun H."/>
        </authorList>
    </citation>
    <scope>NUCLEOTIDE SEQUENCE [LARGE SCALE GENOMIC DNA]</scope>
    <source>
        <strain evidence="1 2">NTR19</strain>
    </source>
</reference>
<accession>A0ABT0IRP6</accession>
<dbReference type="Pfam" id="PF05521">
    <property type="entry name" value="Phage_HCP"/>
    <property type="match status" value="1"/>
</dbReference>
<comment type="caution">
    <text evidence="1">The sequence shown here is derived from an EMBL/GenBank/DDBJ whole genome shotgun (WGS) entry which is preliminary data.</text>
</comment>
<evidence type="ECO:0000313" key="1">
    <source>
        <dbReference type="EMBL" id="MCK8780557.1"/>
    </source>
</evidence>
<dbReference type="InterPro" id="IPR038666">
    <property type="entry name" value="SSP1_head-tail_sf"/>
</dbReference>
<sequence length="115" mass="13089">MAITAQELDRRITVERVTSVPNDFNEPVETWAEVATLWARRRDASDTHKIEYMAAGQVGSFTVARFTVRSSSVTRTITPVDRIVHEGKVWEIRGVKEADEGRRRFIEITALKDAD</sequence>
<dbReference type="InterPro" id="IPR008767">
    <property type="entry name" value="Phage_SPP1_head-tail_adaptor"/>
</dbReference>
<gene>
    <name evidence="1" type="ORF">M0654_11225</name>
</gene>